<evidence type="ECO:0008006" key="3">
    <source>
        <dbReference type="Google" id="ProtNLM"/>
    </source>
</evidence>
<organism evidence="1 2">
    <name type="scientific">Oculimacula yallundae</name>
    <dbReference type="NCBI Taxonomy" id="86028"/>
    <lineage>
        <taxon>Eukaryota</taxon>
        <taxon>Fungi</taxon>
        <taxon>Dikarya</taxon>
        <taxon>Ascomycota</taxon>
        <taxon>Pezizomycotina</taxon>
        <taxon>Leotiomycetes</taxon>
        <taxon>Helotiales</taxon>
        <taxon>Ploettnerulaceae</taxon>
        <taxon>Oculimacula</taxon>
    </lineage>
</organism>
<protein>
    <recommendedName>
        <fullName evidence="3">HD domain-containing protein</fullName>
    </recommendedName>
</protein>
<reference evidence="1 2" key="1">
    <citation type="journal article" date="2024" name="Commun. Biol.">
        <title>Comparative genomic analysis of thermophilic fungi reveals convergent evolutionary adaptations and gene losses.</title>
        <authorList>
            <person name="Steindorff A.S."/>
            <person name="Aguilar-Pontes M.V."/>
            <person name="Robinson A.J."/>
            <person name="Andreopoulos B."/>
            <person name="LaButti K."/>
            <person name="Kuo A."/>
            <person name="Mondo S."/>
            <person name="Riley R."/>
            <person name="Otillar R."/>
            <person name="Haridas S."/>
            <person name="Lipzen A."/>
            <person name="Grimwood J."/>
            <person name="Schmutz J."/>
            <person name="Clum A."/>
            <person name="Reid I.D."/>
            <person name="Moisan M.C."/>
            <person name="Butler G."/>
            <person name="Nguyen T.T.M."/>
            <person name="Dewar K."/>
            <person name="Conant G."/>
            <person name="Drula E."/>
            <person name="Henrissat B."/>
            <person name="Hansel C."/>
            <person name="Singer S."/>
            <person name="Hutchinson M.I."/>
            <person name="de Vries R.P."/>
            <person name="Natvig D.O."/>
            <person name="Powell A.J."/>
            <person name="Tsang A."/>
            <person name="Grigoriev I.V."/>
        </authorList>
    </citation>
    <scope>NUCLEOTIDE SEQUENCE [LARGE SCALE GENOMIC DNA]</scope>
    <source>
        <strain evidence="1 2">CBS 494.80</strain>
    </source>
</reference>
<keyword evidence="2" id="KW-1185">Reference proteome</keyword>
<dbReference type="PANTHER" id="PTHR35569:SF1">
    <property type="entry name" value="CYANAMIDE HYDRATASE DDI2-RELATED"/>
    <property type="match status" value="1"/>
</dbReference>
<accession>A0ABR4BRN2</accession>
<name>A0ABR4BRN2_9HELO</name>
<evidence type="ECO:0000313" key="2">
    <source>
        <dbReference type="Proteomes" id="UP001595075"/>
    </source>
</evidence>
<dbReference type="Gene3D" id="1.10.3210.10">
    <property type="entry name" value="Hypothetical protein af1432"/>
    <property type="match status" value="1"/>
</dbReference>
<dbReference type="Proteomes" id="UP001595075">
    <property type="component" value="Unassembled WGS sequence"/>
</dbReference>
<sequence length="229" mass="25710">MSPPERPNRILAGIKVLDTPLIQKALSYARENLSDVAYNHIGRSWLLGQYIADNTPSLASRDEELQSIASILHDLGWSHNTSLISSDKRFEVDSANAAVEFVKREGVKEEWDERRLQLLWDAVALHTTASIAIHKEKEVKAVCVGIWAEFTPVEKAYGGVLTESVWNEIVTEFPRDGFKEGVKEILCTLCRTKPETTYDNFVGDVGDRYVEGYSLEGKKFPDRLAAVVN</sequence>
<dbReference type="PANTHER" id="PTHR35569">
    <property type="entry name" value="CYANAMIDE HYDRATASE DDI2-RELATED"/>
    <property type="match status" value="1"/>
</dbReference>
<dbReference type="EMBL" id="JAZHXI010000027">
    <property type="protein sequence ID" value="KAL2059734.1"/>
    <property type="molecule type" value="Genomic_DNA"/>
</dbReference>
<gene>
    <name evidence="1" type="ORF">VTL71DRAFT_10226</name>
</gene>
<dbReference type="SUPFAM" id="SSF109604">
    <property type="entry name" value="HD-domain/PDEase-like"/>
    <property type="match status" value="1"/>
</dbReference>
<comment type="caution">
    <text evidence="1">The sequence shown here is derived from an EMBL/GenBank/DDBJ whole genome shotgun (WGS) entry which is preliminary data.</text>
</comment>
<proteinExistence type="predicted"/>
<evidence type="ECO:0000313" key="1">
    <source>
        <dbReference type="EMBL" id="KAL2059734.1"/>
    </source>
</evidence>